<gene>
    <name evidence="2" type="ORF">CEP52_000539</name>
</gene>
<feature type="compositionally biased region" description="Pro residues" evidence="1">
    <location>
        <begin position="676"/>
        <end position="699"/>
    </location>
</feature>
<feature type="compositionally biased region" description="Pro residues" evidence="1">
    <location>
        <begin position="757"/>
        <end position="775"/>
    </location>
</feature>
<feature type="compositionally biased region" description="Pro residues" evidence="1">
    <location>
        <begin position="553"/>
        <end position="571"/>
    </location>
</feature>
<feature type="compositionally biased region" description="Pro residues" evidence="1">
    <location>
        <begin position="275"/>
        <end position="284"/>
    </location>
</feature>
<keyword evidence="3" id="KW-1185">Reference proteome</keyword>
<reference evidence="2 3" key="1">
    <citation type="submission" date="2017-06" db="EMBL/GenBank/DDBJ databases">
        <title>Comparative genomic analysis of Ambrosia Fusariam Clade fungi.</title>
        <authorList>
            <person name="Stajich J.E."/>
            <person name="Carrillo J."/>
            <person name="Kijimoto T."/>
            <person name="Eskalen A."/>
            <person name="O'Donnell K."/>
            <person name="Kasson M."/>
        </authorList>
    </citation>
    <scope>NUCLEOTIDE SEQUENCE [LARGE SCALE GENOMIC DNA]</scope>
    <source>
        <strain evidence="2 3">NRRL62579</strain>
    </source>
</reference>
<evidence type="ECO:0000256" key="1">
    <source>
        <dbReference type="SAM" id="MobiDB-lite"/>
    </source>
</evidence>
<evidence type="ECO:0000313" key="3">
    <source>
        <dbReference type="Proteomes" id="UP000287144"/>
    </source>
</evidence>
<protein>
    <submittedName>
        <fullName evidence="2">Uncharacterized protein</fullName>
    </submittedName>
</protein>
<feature type="compositionally biased region" description="Pro residues" evidence="1">
    <location>
        <begin position="730"/>
        <end position="747"/>
    </location>
</feature>
<accession>A0A428UNN0</accession>
<feature type="compositionally biased region" description="Pro residues" evidence="1">
    <location>
        <begin position="578"/>
        <end position="595"/>
    </location>
</feature>
<feature type="compositionally biased region" description="Low complexity" evidence="1">
    <location>
        <begin position="462"/>
        <end position="491"/>
    </location>
</feature>
<feature type="compositionally biased region" description="Pro residues" evidence="1">
    <location>
        <begin position="621"/>
        <end position="638"/>
    </location>
</feature>
<evidence type="ECO:0000313" key="2">
    <source>
        <dbReference type="EMBL" id="RSM15917.1"/>
    </source>
</evidence>
<dbReference type="STRING" id="1325735.A0A428UNN0"/>
<feature type="compositionally biased region" description="Polar residues" evidence="1">
    <location>
        <begin position="448"/>
        <end position="461"/>
    </location>
</feature>
<organism evidence="2 3">
    <name type="scientific">Fusarium oligoseptatum</name>
    <dbReference type="NCBI Taxonomy" id="2604345"/>
    <lineage>
        <taxon>Eukaryota</taxon>
        <taxon>Fungi</taxon>
        <taxon>Dikarya</taxon>
        <taxon>Ascomycota</taxon>
        <taxon>Pezizomycotina</taxon>
        <taxon>Sordariomycetes</taxon>
        <taxon>Hypocreomycetidae</taxon>
        <taxon>Hypocreales</taxon>
        <taxon>Nectriaceae</taxon>
        <taxon>Fusarium</taxon>
        <taxon>Fusarium solani species complex</taxon>
    </lineage>
</organism>
<dbReference type="AlphaFoldDB" id="A0A428UNN0"/>
<feature type="compositionally biased region" description="Low complexity" evidence="1">
    <location>
        <begin position="376"/>
        <end position="428"/>
    </location>
</feature>
<feature type="compositionally biased region" description="Polar residues" evidence="1">
    <location>
        <begin position="541"/>
        <end position="551"/>
    </location>
</feature>
<dbReference type="EMBL" id="NKCK01000002">
    <property type="protein sequence ID" value="RSM15917.1"/>
    <property type="molecule type" value="Genomic_DNA"/>
</dbReference>
<dbReference type="Proteomes" id="UP000287144">
    <property type="component" value="Unassembled WGS sequence"/>
</dbReference>
<feature type="compositionally biased region" description="Polar residues" evidence="1">
    <location>
        <begin position="301"/>
        <end position="310"/>
    </location>
</feature>
<proteinExistence type="predicted"/>
<feature type="region of interest" description="Disordered" evidence="1">
    <location>
        <begin position="74"/>
        <end position="788"/>
    </location>
</feature>
<feature type="compositionally biased region" description="Polar residues" evidence="1">
    <location>
        <begin position="119"/>
        <end position="132"/>
    </location>
</feature>
<feature type="compositionally biased region" description="Low complexity" evidence="1">
    <location>
        <begin position="237"/>
        <end position="254"/>
    </location>
</feature>
<comment type="caution">
    <text evidence="2">The sequence shown here is derived from an EMBL/GenBank/DDBJ whole genome shotgun (WGS) entry which is preliminary data.</text>
</comment>
<name>A0A428UNN0_9HYPO</name>
<sequence>MGMTPRQPARRWLRFSLSSIGRTFWLRPSHWRSLSSLSPNLESIVEWLSLAMSHQQQQQSPYYAGNGHYPPPLFAAELDSSAPSSRFASAQGPDGTPVFEMAGELVPNNQNGEEKRPSRTQSPAQQQQSGNANPWPFYLDGQKPAQEQDDDKDKPYKDPSAAPQAVMANPWAYFGPEAPEDTPAPLAIASGKRPVNQNPSSPPPPAAPQSEEDRRPSGPVYKPYPGNSESIPQVPHGTRPPASTSPSPSDGDASYYPAPLKLGGRPPAKTTSPPAFKPYSPPPTHDVQDAQVRPLAGIGRTDSQSTTTSMPYRPYRPHSPQTETPAAPASNVPKTTSPPPRDATPASLSIGTPPAGAQAVAPAPPIASTPTPPVTAPAVAPAPLASTSPAATPAPAAAAVPAPTPSASAPVTQAAIQAPQQQPAGVAPHHFHSSAPTSPPVNPPRTDASVSPKPTNAPVSEQQQQQQPPQYQQPQPQQQHHQPQPQHQQQQNGIVGAAPAQGAPSMGSPYLPSPMSPSAQSISVAAPSPATPSLNAGVPFTQPQYATTVPTPNYGPGPAPGHAPGPPPTHPPVSVAGPPQPQQAPVPMTSPPPAMPVLNAGVPFAQPTYATPAPHQNYGPGPSPTPPVTSPIIGPPQSHPGLPMAAPASAHGPAQPMPGYPNYNYNVPQPSYAPAHTPPTATPAPGAPGQPVTQPPAPYQQPAQTGPGPQQPPLQHSTTEPYMAQGNIPQSPPPPYAQTVPPRPGSQPPAAGHPSQYQPPPGPGPVPVGPYPPQPQYLTQPTYTHGVPPPLQGQPIFLGCSPLLFLLDQHQPREGCRLMALDPDRLATTRPISLLLPRLTSLLHPHCHHDPVPEALEALASSLATQRISG</sequence>
<feature type="compositionally biased region" description="Pro residues" evidence="1">
    <location>
        <begin position="362"/>
        <end position="375"/>
    </location>
</feature>